<evidence type="ECO:0008006" key="3">
    <source>
        <dbReference type="Google" id="ProtNLM"/>
    </source>
</evidence>
<dbReference type="Proteomes" id="UP000239560">
    <property type="component" value="Unassembled WGS sequence"/>
</dbReference>
<evidence type="ECO:0000313" key="2">
    <source>
        <dbReference type="Proteomes" id="UP000239560"/>
    </source>
</evidence>
<comment type="caution">
    <text evidence="1">The sequence shown here is derived from an EMBL/GenBank/DDBJ whole genome shotgun (WGS) entry which is preliminary data.</text>
</comment>
<dbReference type="OrthoDB" id="2528434at2759"/>
<gene>
    <name evidence="1" type="ORF">AAT19DRAFT_10881</name>
</gene>
<sequence>MSADQLPVELVDLILTHAASSCTFPPRGSPSNSAAPSPYTLLRSCALVSSVWRAAAQPRLFSFVRLHSLETQCPLLCEILAARDDLAHSVKTVRLEGEFDELDDHGVSSVLARCTGLTTFVLEGRWLDLRILLDQVGERNPCVHSQGSLTYPYIAAKQTLVNLRIVLEPHAAWTIHPIRPLPTSLEDISISASALALFTDPHDAPARGVSFPRPLTWLSATTRYLTVTDSFDEDDWLDWAYLTLREAGDTSLQWPCESLVGINASVGSKFAIEQLFPSSAPSVKRLPVIWHVAWQAFVDYMPPWRDFAPPPHPSLAHPHAHYITALYILPLPYSPVPPHFLDELTSRVGPYGDPSLERLETVFLDKQWKALFRGRTGLPGRSGRQVEIVFVGGLLSEEEEVIGGGIGKEDVGFPAEMKRWAAQRRREMQAE</sequence>
<protein>
    <recommendedName>
        <fullName evidence="3">F-box domain-containing protein</fullName>
    </recommendedName>
</protein>
<organism evidence="1 2">
    <name type="scientific">Rhodotorula toruloides</name>
    <name type="common">Yeast</name>
    <name type="synonym">Rhodosporidium toruloides</name>
    <dbReference type="NCBI Taxonomy" id="5286"/>
    <lineage>
        <taxon>Eukaryota</taxon>
        <taxon>Fungi</taxon>
        <taxon>Dikarya</taxon>
        <taxon>Basidiomycota</taxon>
        <taxon>Pucciniomycotina</taxon>
        <taxon>Microbotryomycetes</taxon>
        <taxon>Sporidiobolales</taxon>
        <taxon>Sporidiobolaceae</taxon>
        <taxon>Rhodotorula</taxon>
    </lineage>
</organism>
<name>A0A2S9ZY96_RHOTO</name>
<dbReference type="AlphaFoldDB" id="A0A2S9ZY96"/>
<reference evidence="1 2" key="1">
    <citation type="journal article" date="2018" name="Elife">
        <title>Functional genomics of lipid metabolism in the oleaginous yeast Rhodosporidium toruloides.</title>
        <authorList>
            <person name="Coradetti S.T."/>
            <person name="Pinel D."/>
            <person name="Geiselman G."/>
            <person name="Ito M."/>
            <person name="Mondo S."/>
            <person name="Reilly M.C."/>
            <person name="Cheng Y.F."/>
            <person name="Bauer S."/>
            <person name="Grigoriev I."/>
            <person name="Gladden J.M."/>
            <person name="Simmons B.A."/>
            <person name="Brem R."/>
            <person name="Arkin A.P."/>
            <person name="Skerker J.M."/>
        </authorList>
    </citation>
    <scope>NUCLEOTIDE SEQUENCE [LARGE SCALE GENOMIC DNA]</scope>
    <source>
        <strain evidence="1 2">NBRC 0880</strain>
    </source>
</reference>
<evidence type="ECO:0000313" key="1">
    <source>
        <dbReference type="EMBL" id="PRQ70724.1"/>
    </source>
</evidence>
<proteinExistence type="predicted"/>
<accession>A0A2S9ZY96</accession>
<dbReference type="EMBL" id="LCTV02000014">
    <property type="protein sequence ID" value="PRQ70724.1"/>
    <property type="molecule type" value="Genomic_DNA"/>
</dbReference>